<accession>A0ACB9JPR3</accession>
<evidence type="ECO:0000313" key="2">
    <source>
        <dbReference type="Proteomes" id="UP001056120"/>
    </source>
</evidence>
<reference evidence="1 2" key="2">
    <citation type="journal article" date="2022" name="Mol. Ecol. Resour.">
        <title>The genomes of chicory, endive, great burdock and yacon provide insights into Asteraceae paleo-polyploidization history and plant inulin production.</title>
        <authorList>
            <person name="Fan W."/>
            <person name="Wang S."/>
            <person name="Wang H."/>
            <person name="Wang A."/>
            <person name="Jiang F."/>
            <person name="Liu H."/>
            <person name="Zhao H."/>
            <person name="Xu D."/>
            <person name="Zhang Y."/>
        </authorList>
    </citation>
    <scope>NUCLEOTIDE SEQUENCE [LARGE SCALE GENOMIC DNA]</scope>
    <source>
        <strain evidence="2">cv. Yunnan</strain>
        <tissue evidence="1">Leaves</tissue>
    </source>
</reference>
<reference evidence="2" key="1">
    <citation type="journal article" date="2022" name="Mol. Ecol. Resour.">
        <title>The genomes of chicory, endive, great burdock and yacon provide insights into Asteraceae palaeo-polyploidization history and plant inulin production.</title>
        <authorList>
            <person name="Fan W."/>
            <person name="Wang S."/>
            <person name="Wang H."/>
            <person name="Wang A."/>
            <person name="Jiang F."/>
            <person name="Liu H."/>
            <person name="Zhao H."/>
            <person name="Xu D."/>
            <person name="Zhang Y."/>
        </authorList>
    </citation>
    <scope>NUCLEOTIDE SEQUENCE [LARGE SCALE GENOMIC DNA]</scope>
    <source>
        <strain evidence="2">cv. Yunnan</strain>
    </source>
</reference>
<dbReference type="Proteomes" id="UP001056120">
    <property type="component" value="Linkage Group LG03"/>
</dbReference>
<evidence type="ECO:0000313" key="1">
    <source>
        <dbReference type="EMBL" id="KAI3821870.1"/>
    </source>
</evidence>
<keyword evidence="2" id="KW-1185">Reference proteome</keyword>
<sequence>MSCSTSVAVSFGGGDAYRAPFTALQWQELEHQALIYKYLIAGVPVPSDLVLPIRRSFEALSARFLHQPTMGYCSYYGKKYDPEPGRCRRTDGKKWRCSKDAHHDSKYCERHMHRGRNRSRKPVESQSLSTATSQINAMNSTNSGKGSCQNAGGARSSSQSLYSVVDSGGFDFGSNVSKVQVDAGPYVIGNKDIRYSQGLPANVDGQNYPSGGNMRDLSLDSNVDSSWGLMPSQISTTSLLKPQNDSYLQTNSLQLNMSNTFGPMLDATSLSKQRQQHSIHPFFNEWPKAKEPWSNLDATTQLSISMDPDFNARNACSSNDA</sequence>
<organism evidence="1 2">
    <name type="scientific">Smallanthus sonchifolius</name>
    <dbReference type="NCBI Taxonomy" id="185202"/>
    <lineage>
        <taxon>Eukaryota</taxon>
        <taxon>Viridiplantae</taxon>
        <taxon>Streptophyta</taxon>
        <taxon>Embryophyta</taxon>
        <taxon>Tracheophyta</taxon>
        <taxon>Spermatophyta</taxon>
        <taxon>Magnoliopsida</taxon>
        <taxon>eudicotyledons</taxon>
        <taxon>Gunneridae</taxon>
        <taxon>Pentapetalae</taxon>
        <taxon>asterids</taxon>
        <taxon>campanulids</taxon>
        <taxon>Asterales</taxon>
        <taxon>Asteraceae</taxon>
        <taxon>Asteroideae</taxon>
        <taxon>Heliantheae alliance</taxon>
        <taxon>Millerieae</taxon>
        <taxon>Smallanthus</taxon>
    </lineage>
</organism>
<dbReference type="EMBL" id="CM042020">
    <property type="protein sequence ID" value="KAI3821870.1"/>
    <property type="molecule type" value="Genomic_DNA"/>
</dbReference>
<name>A0ACB9JPR3_9ASTR</name>
<proteinExistence type="predicted"/>
<gene>
    <name evidence="1" type="ORF">L1987_09445</name>
</gene>
<protein>
    <submittedName>
        <fullName evidence="1">Uncharacterized protein</fullName>
    </submittedName>
</protein>
<comment type="caution">
    <text evidence="1">The sequence shown here is derived from an EMBL/GenBank/DDBJ whole genome shotgun (WGS) entry which is preliminary data.</text>
</comment>